<comment type="caution">
    <text evidence="4">The sequence shown here is derived from an EMBL/GenBank/DDBJ whole genome shotgun (WGS) entry which is preliminary data.</text>
</comment>
<reference evidence="4" key="1">
    <citation type="submission" date="2023-01" db="EMBL/GenBank/DDBJ databases">
        <title>Metagenome sequencing of chrysophaentin producing Chrysophaeum taylorii.</title>
        <authorList>
            <person name="Davison J."/>
            <person name="Bewley C."/>
        </authorList>
    </citation>
    <scope>NUCLEOTIDE SEQUENCE</scope>
    <source>
        <strain evidence="4">NIES-1699</strain>
    </source>
</reference>
<sequence length="138" mass="14748">MLMMLSVSDVRIALARGHDVNCRDDSGRSLLYVASYGGRADIARVLLDRGADVHATRCDGSSPLFIASREGHVDVARLLLDHGADLNQTTCDGLSPLCAAIFKKVRVAAMPSDVANGGAEYLDRSLLKAHLHAAPIEH</sequence>
<gene>
    <name evidence="4" type="ORF">CTAYLR_005697</name>
</gene>
<dbReference type="EMBL" id="JAQMWT010000428">
    <property type="protein sequence ID" value="KAJ8601474.1"/>
    <property type="molecule type" value="Genomic_DNA"/>
</dbReference>
<dbReference type="PANTHER" id="PTHR24198">
    <property type="entry name" value="ANKYRIN REPEAT AND PROTEIN KINASE DOMAIN-CONTAINING PROTEIN"/>
    <property type="match status" value="1"/>
</dbReference>
<dbReference type="PRINTS" id="PR01415">
    <property type="entry name" value="ANKYRIN"/>
</dbReference>
<evidence type="ECO:0000256" key="1">
    <source>
        <dbReference type="ARBA" id="ARBA00022737"/>
    </source>
</evidence>
<feature type="repeat" description="ANK" evidence="3">
    <location>
        <begin position="59"/>
        <end position="91"/>
    </location>
</feature>
<evidence type="ECO:0000256" key="2">
    <source>
        <dbReference type="ARBA" id="ARBA00023043"/>
    </source>
</evidence>
<dbReference type="SUPFAM" id="SSF48403">
    <property type="entry name" value="Ankyrin repeat"/>
    <property type="match status" value="1"/>
</dbReference>
<dbReference type="InterPro" id="IPR036770">
    <property type="entry name" value="Ankyrin_rpt-contain_sf"/>
</dbReference>
<evidence type="ECO:0008006" key="6">
    <source>
        <dbReference type="Google" id="ProtNLM"/>
    </source>
</evidence>
<organism evidence="4 5">
    <name type="scientific">Chrysophaeum taylorii</name>
    <dbReference type="NCBI Taxonomy" id="2483200"/>
    <lineage>
        <taxon>Eukaryota</taxon>
        <taxon>Sar</taxon>
        <taxon>Stramenopiles</taxon>
        <taxon>Ochrophyta</taxon>
        <taxon>Pelagophyceae</taxon>
        <taxon>Pelagomonadales</taxon>
        <taxon>Pelagomonadaceae</taxon>
        <taxon>Chrysophaeum</taxon>
    </lineage>
</organism>
<dbReference type="PANTHER" id="PTHR24198:SF165">
    <property type="entry name" value="ANKYRIN REPEAT-CONTAINING PROTEIN-RELATED"/>
    <property type="match status" value="1"/>
</dbReference>
<dbReference type="Gene3D" id="1.25.40.20">
    <property type="entry name" value="Ankyrin repeat-containing domain"/>
    <property type="match status" value="1"/>
</dbReference>
<dbReference type="Proteomes" id="UP001230188">
    <property type="component" value="Unassembled WGS sequence"/>
</dbReference>
<dbReference type="AlphaFoldDB" id="A0AAD7UDD6"/>
<dbReference type="PROSITE" id="PS50297">
    <property type="entry name" value="ANK_REP_REGION"/>
    <property type="match status" value="2"/>
</dbReference>
<proteinExistence type="predicted"/>
<name>A0AAD7UDD6_9STRA</name>
<dbReference type="Pfam" id="PF12796">
    <property type="entry name" value="Ank_2"/>
    <property type="match status" value="1"/>
</dbReference>
<dbReference type="SMART" id="SM00248">
    <property type="entry name" value="ANK"/>
    <property type="match status" value="2"/>
</dbReference>
<dbReference type="PROSITE" id="PS50088">
    <property type="entry name" value="ANK_REPEAT"/>
    <property type="match status" value="2"/>
</dbReference>
<protein>
    <recommendedName>
        <fullName evidence="6">Ankyrin repeat protein</fullName>
    </recommendedName>
</protein>
<dbReference type="GO" id="GO:0005737">
    <property type="term" value="C:cytoplasm"/>
    <property type="evidence" value="ECO:0007669"/>
    <property type="project" value="TreeGrafter"/>
</dbReference>
<feature type="repeat" description="ANK" evidence="3">
    <location>
        <begin position="26"/>
        <end position="58"/>
    </location>
</feature>
<dbReference type="InterPro" id="IPR002110">
    <property type="entry name" value="Ankyrin_rpt"/>
</dbReference>
<evidence type="ECO:0000256" key="3">
    <source>
        <dbReference type="PROSITE-ProRule" id="PRU00023"/>
    </source>
</evidence>
<keyword evidence="2 3" id="KW-0040">ANK repeat</keyword>
<evidence type="ECO:0000313" key="4">
    <source>
        <dbReference type="EMBL" id="KAJ8601474.1"/>
    </source>
</evidence>
<accession>A0AAD7UDD6</accession>
<evidence type="ECO:0000313" key="5">
    <source>
        <dbReference type="Proteomes" id="UP001230188"/>
    </source>
</evidence>
<keyword evidence="1" id="KW-0677">Repeat</keyword>
<keyword evidence="5" id="KW-1185">Reference proteome</keyword>